<reference evidence="2 3" key="1">
    <citation type="submission" date="2018-08" db="EMBL/GenBank/DDBJ databases">
        <title>Genome and evolution of the arbuscular mycorrhizal fungus Diversispora epigaea (formerly Glomus versiforme) and its bacterial endosymbionts.</title>
        <authorList>
            <person name="Sun X."/>
            <person name="Fei Z."/>
            <person name="Harrison M."/>
        </authorList>
    </citation>
    <scope>NUCLEOTIDE SEQUENCE [LARGE SCALE GENOMIC DNA]</scope>
    <source>
        <strain evidence="2 3">IT104</strain>
    </source>
</reference>
<dbReference type="AlphaFoldDB" id="A0A397G072"/>
<accession>A0A397G072</accession>
<name>A0A397G072_9GLOM</name>
<dbReference type="InterPro" id="IPR043128">
    <property type="entry name" value="Rev_trsase/Diguanyl_cyclase"/>
</dbReference>
<dbReference type="EMBL" id="PQFF01000592">
    <property type="protein sequence ID" value="RHZ44117.1"/>
    <property type="molecule type" value="Genomic_DNA"/>
</dbReference>
<dbReference type="SUPFAM" id="SSF56672">
    <property type="entry name" value="DNA/RNA polymerases"/>
    <property type="match status" value="1"/>
</dbReference>
<evidence type="ECO:0000256" key="1">
    <source>
        <dbReference type="SAM" id="MobiDB-lite"/>
    </source>
</evidence>
<dbReference type="Gene3D" id="3.30.70.270">
    <property type="match status" value="1"/>
</dbReference>
<dbReference type="OrthoDB" id="5920460at2759"/>
<dbReference type="InterPro" id="IPR043502">
    <property type="entry name" value="DNA/RNA_pol_sf"/>
</dbReference>
<proteinExistence type="predicted"/>
<protein>
    <recommendedName>
        <fullName evidence="4">Reverse transcriptase domain-containing protein</fullName>
    </recommendedName>
</protein>
<evidence type="ECO:0008006" key="4">
    <source>
        <dbReference type="Google" id="ProtNLM"/>
    </source>
</evidence>
<evidence type="ECO:0000313" key="2">
    <source>
        <dbReference type="EMBL" id="RHZ44117.1"/>
    </source>
</evidence>
<organism evidence="2 3">
    <name type="scientific">Diversispora epigaea</name>
    <dbReference type="NCBI Taxonomy" id="1348612"/>
    <lineage>
        <taxon>Eukaryota</taxon>
        <taxon>Fungi</taxon>
        <taxon>Fungi incertae sedis</taxon>
        <taxon>Mucoromycota</taxon>
        <taxon>Glomeromycotina</taxon>
        <taxon>Glomeromycetes</taxon>
        <taxon>Diversisporales</taxon>
        <taxon>Diversisporaceae</taxon>
        <taxon>Diversispora</taxon>
    </lineage>
</organism>
<comment type="caution">
    <text evidence="2">The sequence shown here is derived from an EMBL/GenBank/DDBJ whole genome shotgun (WGS) entry which is preliminary data.</text>
</comment>
<sequence length="168" mass="19420">MQLQNQPASLSWADALEVPSIRKSFIKLTDQKYSLKTIALKCNVTVEAYTILTIVDSNVVISIITHDVMEQLRYEIEEASKKKFSELIENTDEKGTNENDTKTEKSENDDEEIIFKNTIIENDDNENNKDIIPVFLNTKWFTTLDLASEYWQVKMDSKNQDKTAFITK</sequence>
<gene>
    <name evidence="2" type="ORF">Glove_757g19</name>
</gene>
<dbReference type="Proteomes" id="UP000266861">
    <property type="component" value="Unassembled WGS sequence"/>
</dbReference>
<dbReference type="Gene3D" id="3.10.10.10">
    <property type="entry name" value="HIV Type 1 Reverse Transcriptase, subunit A, domain 1"/>
    <property type="match status" value="1"/>
</dbReference>
<keyword evidence="3" id="KW-1185">Reference proteome</keyword>
<evidence type="ECO:0000313" key="3">
    <source>
        <dbReference type="Proteomes" id="UP000266861"/>
    </source>
</evidence>
<feature type="region of interest" description="Disordered" evidence="1">
    <location>
        <begin position="88"/>
        <end position="108"/>
    </location>
</feature>
<feature type="compositionally biased region" description="Basic and acidic residues" evidence="1">
    <location>
        <begin position="88"/>
        <end position="106"/>
    </location>
</feature>